<keyword evidence="4" id="KW-0560">Oxidoreductase</keyword>
<dbReference type="GO" id="GO:0071949">
    <property type="term" value="F:FAD binding"/>
    <property type="evidence" value="ECO:0007669"/>
    <property type="project" value="InterPro"/>
</dbReference>
<dbReference type="EMBL" id="JAAOAQ010000391">
    <property type="protein sequence ID" value="KAF5550160.1"/>
    <property type="molecule type" value="Genomic_DNA"/>
</dbReference>
<dbReference type="InterPro" id="IPR006094">
    <property type="entry name" value="Oxid_FAD_bind_N"/>
</dbReference>
<evidence type="ECO:0000256" key="2">
    <source>
        <dbReference type="ARBA" id="ARBA00022630"/>
    </source>
</evidence>
<name>A0A8H5J9W7_9HYPO</name>
<feature type="domain" description="FAD-binding PCMH-type" evidence="6">
    <location>
        <begin position="62"/>
        <end position="260"/>
    </location>
</feature>
<keyword evidence="5" id="KW-0732">Signal</keyword>
<dbReference type="OrthoDB" id="9983560at2759"/>
<evidence type="ECO:0000313" key="8">
    <source>
        <dbReference type="Proteomes" id="UP000582016"/>
    </source>
</evidence>
<dbReference type="Pfam" id="PF08031">
    <property type="entry name" value="BBE"/>
    <property type="match status" value="1"/>
</dbReference>
<gene>
    <name evidence="7" type="ORF">FPHYL_9431</name>
</gene>
<dbReference type="Gene3D" id="3.30.465.10">
    <property type="match status" value="1"/>
</dbReference>
<dbReference type="PANTHER" id="PTHR42973:SF7">
    <property type="entry name" value="FAD-BINDING PCMH-TYPE DOMAIN-CONTAINING PROTEIN"/>
    <property type="match status" value="1"/>
</dbReference>
<dbReference type="InterPro" id="IPR016166">
    <property type="entry name" value="FAD-bd_PCMH"/>
</dbReference>
<dbReference type="InterPro" id="IPR016169">
    <property type="entry name" value="FAD-bd_PCMH_sub2"/>
</dbReference>
<dbReference type="InterPro" id="IPR036318">
    <property type="entry name" value="FAD-bd_PCMH-like_sf"/>
</dbReference>
<evidence type="ECO:0000256" key="1">
    <source>
        <dbReference type="ARBA" id="ARBA00005466"/>
    </source>
</evidence>
<dbReference type="AlphaFoldDB" id="A0A8H5J9W7"/>
<dbReference type="PANTHER" id="PTHR42973">
    <property type="entry name" value="BINDING OXIDOREDUCTASE, PUTATIVE (AFU_ORTHOLOGUE AFUA_1G17690)-RELATED"/>
    <property type="match status" value="1"/>
</dbReference>
<dbReference type="InterPro" id="IPR012951">
    <property type="entry name" value="BBE"/>
</dbReference>
<protein>
    <submittedName>
        <fullName evidence="7">Isoamyl alcohol oxidase</fullName>
    </submittedName>
</protein>
<organism evidence="7 8">
    <name type="scientific">Fusarium phyllophilum</name>
    <dbReference type="NCBI Taxonomy" id="47803"/>
    <lineage>
        <taxon>Eukaryota</taxon>
        <taxon>Fungi</taxon>
        <taxon>Dikarya</taxon>
        <taxon>Ascomycota</taxon>
        <taxon>Pezizomycotina</taxon>
        <taxon>Sordariomycetes</taxon>
        <taxon>Hypocreomycetidae</taxon>
        <taxon>Hypocreales</taxon>
        <taxon>Nectriaceae</taxon>
        <taxon>Fusarium</taxon>
        <taxon>Fusarium fujikuroi species complex</taxon>
    </lineage>
</organism>
<proteinExistence type="inferred from homology"/>
<dbReference type="PROSITE" id="PS51387">
    <property type="entry name" value="FAD_PCMH"/>
    <property type="match status" value="1"/>
</dbReference>
<dbReference type="Proteomes" id="UP000582016">
    <property type="component" value="Unassembled WGS sequence"/>
</dbReference>
<feature type="chain" id="PRO_5034995644" evidence="5">
    <location>
        <begin position="20"/>
        <end position="575"/>
    </location>
</feature>
<dbReference type="Pfam" id="PF01565">
    <property type="entry name" value="FAD_binding_4"/>
    <property type="match status" value="1"/>
</dbReference>
<keyword evidence="2" id="KW-0285">Flavoprotein</keyword>
<evidence type="ECO:0000256" key="3">
    <source>
        <dbReference type="ARBA" id="ARBA00022827"/>
    </source>
</evidence>
<reference evidence="7 8" key="1">
    <citation type="submission" date="2020-05" db="EMBL/GenBank/DDBJ databases">
        <title>Identification and distribution of gene clusters putatively required for synthesis of sphingolipid metabolism inhibitors in phylogenetically diverse species of the filamentous fungus Fusarium.</title>
        <authorList>
            <person name="Kim H.-S."/>
            <person name="Busman M."/>
            <person name="Brown D.W."/>
            <person name="Divon H."/>
            <person name="Uhlig S."/>
            <person name="Proctor R.H."/>
        </authorList>
    </citation>
    <scope>NUCLEOTIDE SEQUENCE [LARGE SCALE GENOMIC DNA]</scope>
    <source>
        <strain evidence="7 8">NRRL 13617</strain>
    </source>
</reference>
<sequence>MKAIHTLQLFALLSASSKGTIFNTTITPSGCRKLNTDIDWLSREVWENSFPGIIPTPGSDAYGPLPDYRLQVKTVSDVQNAVRFVARHNIRLTVLTTGHDQLGRSDAGSGLTIDMSLFDGVQVSESFTPTEEGLPFIEPGTETNIITPEDGVQAAVTFGPARAGLSLNYEIGKSGLFSVSGAAATVALGGGWGQNGGYGPLTAQYGLGVDQWLEAQIVTPDGELRIANKIISPDLLWAIRGGGGGTFGVIVQATWKVYPTVLMTGFNWYMNSTLRTGDLEPGHLPTTKAMEYLLGQLPDLKERGITLYVYAYPTVLRGYAIHPAANAAVDKANAVWGPILTKMQSFPGMTPFQTWPFDFANYREFFDTTYGPLEAQPTTPQDRRNRGVVPYDSRLLAAEHLISPRIVSALSLAKDGYGVLLCAPGQTAGDGSETSANPSWRRAVALIVGTKSETANFDGLRMLAPDMGTYINDGSNYPRLSEIKSRYDPNMTFWVSPGINADFVQAVDGRACLVDPVPSTPSHFPPVTEQRHLANITEDGKFLFGDLEIIGTQFPQPGAEIGLQARPVNGPPCRQ</sequence>
<evidence type="ECO:0000256" key="5">
    <source>
        <dbReference type="SAM" id="SignalP"/>
    </source>
</evidence>
<dbReference type="SUPFAM" id="SSF56176">
    <property type="entry name" value="FAD-binding/transporter-associated domain-like"/>
    <property type="match status" value="1"/>
</dbReference>
<feature type="signal peptide" evidence="5">
    <location>
        <begin position="1"/>
        <end position="19"/>
    </location>
</feature>
<comment type="caution">
    <text evidence="7">The sequence shown here is derived from an EMBL/GenBank/DDBJ whole genome shotgun (WGS) entry which is preliminary data.</text>
</comment>
<evidence type="ECO:0000313" key="7">
    <source>
        <dbReference type="EMBL" id="KAF5550160.1"/>
    </source>
</evidence>
<dbReference type="GO" id="GO:0016491">
    <property type="term" value="F:oxidoreductase activity"/>
    <property type="evidence" value="ECO:0007669"/>
    <property type="project" value="UniProtKB-KW"/>
</dbReference>
<dbReference type="InterPro" id="IPR050416">
    <property type="entry name" value="FAD-linked_Oxidoreductase"/>
</dbReference>
<keyword evidence="3" id="KW-0274">FAD</keyword>
<comment type="similarity">
    <text evidence="1">Belongs to the oxygen-dependent FAD-linked oxidoreductase family.</text>
</comment>
<evidence type="ECO:0000256" key="4">
    <source>
        <dbReference type="ARBA" id="ARBA00023002"/>
    </source>
</evidence>
<keyword evidence="8" id="KW-1185">Reference proteome</keyword>
<accession>A0A8H5J9W7</accession>
<evidence type="ECO:0000259" key="6">
    <source>
        <dbReference type="PROSITE" id="PS51387"/>
    </source>
</evidence>